<gene>
    <name evidence="1" type="ORF">DSM3645_03828</name>
</gene>
<dbReference type="Proteomes" id="UP000004358">
    <property type="component" value="Unassembled WGS sequence"/>
</dbReference>
<accession>A3ZW77</accession>
<dbReference type="HOGENOM" id="CLU_2913266_0_0_0"/>
<reference evidence="1 2" key="1">
    <citation type="submission" date="2006-02" db="EMBL/GenBank/DDBJ databases">
        <authorList>
            <person name="Amann R."/>
            <person name="Ferriera S."/>
            <person name="Johnson J."/>
            <person name="Kravitz S."/>
            <person name="Halpern A."/>
            <person name="Remington K."/>
            <person name="Beeson K."/>
            <person name="Tran B."/>
            <person name="Rogers Y.-H."/>
            <person name="Friedman R."/>
            <person name="Venter J.C."/>
        </authorList>
    </citation>
    <scope>NUCLEOTIDE SEQUENCE [LARGE SCALE GENOMIC DNA]</scope>
    <source>
        <strain evidence="1 2">DSM 3645</strain>
    </source>
</reference>
<dbReference type="EMBL" id="AANZ01000014">
    <property type="protein sequence ID" value="EAQ79575.1"/>
    <property type="molecule type" value="Genomic_DNA"/>
</dbReference>
<sequence>MTTQHRVLTSVQVPHVADDDRRLLRFPPLIMRLWVIEAAIGLRLLLRAKFHLQIAAEQRSD</sequence>
<evidence type="ECO:0000313" key="2">
    <source>
        <dbReference type="Proteomes" id="UP000004358"/>
    </source>
</evidence>
<dbReference type="AlphaFoldDB" id="A3ZW77"/>
<comment type="caution">
    <text evidence="1">The sequence shown here is derived from an EMBL/GenBank/DDBJ whole genome shotgun (WGS) entry which is preliminary data.</text>
</comment>
<name>A3ZW77_9BACT</name>
<protein>
    <submittedName>
        <fullName evidence="1">Uncharacterized protein</fullName>
    </submittedName>
</protein>
<proteinExistence type="predicted"/>
<organism evidence="1 2">
    <name type="scientific">Blastopirellula marina DSM 3645</name>
    <dbReference type="NCBI Taxonomy" id="314230"/>
    <lineage>
        <taxon>Bacteria</taxon>
        <taxon>Pseudomonadati</taxon>
        <taxon>Planctomycetota</taxon>
        <taxon>Planctomycetia</taxon>
        <taxon>Pirellulales</taxon>
        <taxon>Pirellulaceae</taxon>
        <taxon>Blastopirellula</taxon>
    </lineage>
</organism>
<evidence type="ECO:0000313" key="1">
    <source>
        <dbReference type="EMBL" id="EAQ79575.1"/>
    </source>
</evidence>